<sequence length="51" mass="5823">MKAIKSKEKSKEPSILCPACQHENKSHYNFCIKCGKQLKENPVILDYKSLA</sequence>
<dbReference type="RefSeq" id="WP_369689004.1">
    <property type="nucleotide sequence ID" value="NZ_BDJL01000017.1"/>
</dbReference>
<protein>
    <recommendedName>
        <fullName evidence="1">DZANK-type domain-containing protein</fullName>
    </recommendedName>
</protein>
<dbReference type="EMBL" id="BDJL01000017">
    <property type="protein sequence ID" value="GAV24769.1"/>
    <property type="molecule type" value="Genomic_DNA"/>
</dbReference>
<dbReference type="Pfam" id="PF12773">
    <property type="entry name" value="DZR"/>
    <property type="match status" value="1"/>
</dbReference>
<dbReference type="STRING" id="661089.ciss_07020"/>
<accession>A0A1L8D0V6</accession>
<dbReference type="InterPro" id="IPR025874">
    <property type="entry name" value="DZR"/>
</dbReference>
<organism evidence="2 3">
    <name type="scientific">Carboxydothermus islandicus</name>
    <dbReference type="NCBI Taxonomy" id="661089"/>
    <lineage>
        <taxon>Bacteria</taxon>
        <taxon>Bacillati</taxon>
        <taxon>Bacillota</taxon>
        <taxon>Clostridia</taxon>
        <taxon>Thermoanaerobacterales</taxon>
        <taxon>Thermoanaerobacteraceae</taxon>
        <taxon>Carboxydothermus</taxon>
    </lineage>
</organism>
<proteinExistence type="predicted"/>
<evidence type="ECO:0000313" key="2">
    <source>
        <dbReference type="EMBL" id="GAV24769.1"/>
    </source>
</evidence>
<comment type="caution">
    <text evidence="2">The sequence shown here is derived from an EMBL/GenBank/DDBJ whole genome shotgun (WGS) entry which is preliminary data.</text>
</comment>
<keyword evidence="3" id="KW-1185">Reference proteome</keyword>
<reference evidence="3" key="1">
    <citation type="submission" date="2016-12" db="EMBL/GenBank/DDBJ databases">
        <title>Draft Genome Sequences od Carboxydothermus pertinax and islandicus, Hydrogenogenic Carboxydotrophic Bacteria.</title>
        <authorList>
            <person name="Fukuyama Y."/>
            <person name="Ohmae K."/>
            <person name="Yoneda Y."/>
            <person name="Yoshida T."/>
            <person name="Sako Y."/>
        </authorList>
    </citation>
    <scope>NUCLEOTIDE SEQUENCE [LARGE SCALE GENOMIC DNA]</scope>
    <source>
        <strain evidence="3">SET</strain>
    </source>
</reference>
<feature type="domain" description="DZANK-type" evidence="1">
    <location>
        <begin position="17"/>
        <end position="39"/>
    </location>
</feature>
<dbReference type="AlphaFoldDB" id="A0A1L8D0V6"/>
<dbReference type="Proteomes" id="UP000187338">
    <property type="component" value="Unassembled WGS sequence"/>
</dbReference>
<evidence type="ECO:0000313" key="3">
    <source>
        <dbReference type="Proteomes" id="UP000187338"/>
    </source>
</evidence>
<name>A0A1L8D0V6_9THEO</name>
<gene>
    <name evidence="2" type="ORF">ciss_07020</name>
</gene>
<evidence type="ECO:0000259" key="1">
    <source>
        <dbReference type="Pfam" id="PF12773"/>
    </source>
</evidence>